<feature type="chain" id="PRO_5046503921" evidence="1">
    <location>
        <begin position="22"/>
        <end position="503"/>
    </location>
</feature>
<keyword evidence="3" id="KW-1185">Reference proteome</keyword>
<sequence length="503" mass="54804">MKRFFKNILIVSSCISVLVSCSDFLDVNDDPTRLKTASISQTLVAAETSLAFNMGADIFIYSSIFSQQAAGQGVTAAQTREYDKYILSNSDVNGTWSNFYSVCLADLNYLKQNSQGNPQHAGIANVLQAFAFGILTDVWGNVPYKDALEGVSNVQPAFDDSKEIYDSLFVLIDEGIAKMKQTNAIKIGAEDLIYGGDMTKWEKFANTLKLRLALHYAKVDGGNLLKSVINAGGPFMESNNDNFQMAFENVTNRQNPIHQFELQRADYYAPSDFIIKFMQGKTDPRLTMYFTPFPYSATTPASPYTAYRGTIPGDATSVPYSRIHTYLRGSVTADNGTRAGNGGLNSTSLTYTGAAPIRMLTYAEYNFIVAEAMLVYGASAPVNKDNRTTKEDFFAAGIEASLANAGITGGAASTYVSAQTSTALSLQKIIEEKYVANFGVGVEPWNDWKRTGFPLLSVSPAAAAAGNNTIPRSLVYPLSEQQANLNNVPQRASMVVKGVFWDN</sequence>
<evidence type="ECO:0000313" key="3">
    <source>
        <dbReference type="Proteomes" id="UP000772618"/>
    </source>
</evidence>
<comment type="caution">
    <text evidence="2">The sequence shown here is derived from an EMBL/GenBank/DDBJ whole genome shotgun (WGS) entry which is preliminary data.</text>
</comment>
<dbReference type="Pfam" id="PF12771">
    <property type="entry name" value="SusD-like_2"/>
    <property type="match status" value="1"/>
</dbReference>
<dbReference type="EMBL" id="JAHESD010000028">
    <property type="protein sequence ID" value="MBT1704262.1"/>
    <property type="molecule type" value="Genomic_DNA"/>
</dbReference>
<dbReference type="InterPro" id="IPR011990">
    <property type="entry name" value="TPR-like_helical_dom_sf"/>
</dbReference>
<keyword evidence="2" id="KW-0449">Lipoprotein</keyword>
<dbReference type="Proteomes" id="UP000772618">
    <property type="component" value="Unassembled WGS sequence"/>
</dbReference>
<keyword evidence="1" id="KW-0732">Signal</keyword>
<feature type="signal peptide" evidence="1">
    <location>
        <begin position="1"/>
        <end position="21"/>
    </location>
</feature>
<protein>
    <submittedName>
        <fullName evidence="2">SusD/RagB family nutrient-binding outer membrane lipoprotein</fullName>
    </submittedName>
</protein>
<reference evidence="2 3" key="1">
    <citation type="submission" date="2021-05" db="EMBL/GenBank/DDBJ databases">
        <title>A Polyphasic approach of four new species of the genus Ohtaekwangia: Ohtaekwangia histidinii sp. nov., Ohtaekwangia cretensis sp. nov., Ohtaekwangia indiensis sp. nov., Ohtaekwangia reichenbachii sp. nov. from diverse environment.</title>
        <authorList>
            <person name="Octaviana S."/>
        </authorList>
    </citation>
    <scope>NUCLEOTIDE SEQUENCE [LARGE SCALE GENOMIC DNA]</scope>
    <source>
        <strain evidence="2 3">PWU20</strain>
    </source>
</reference>
<dbReference type="InterPro" id="IPR041662">
    <property type="entry name" value="SusD-like_2"/>
</dbReference>
<evidence type="ECO:0000256" key="1">
    <source>
        <dbReference type="SAM" id="SignalP"/>
    </source>
</evidence>
<evidence type="ECO:0000313" key="2">
    <source>
        <dbReference type="EMBL" id="MBT1704262.1"/>
    </source>
</evidence>
<organism evidence="2 3">
    <name type="scientific">Chryseosolibacter indicus</name>
    <dbReference type="NCBI Taxonomy" id="2782351"/>
    <lineage>
        <taxon>Bacteria</taxon>
        <taxon>Pseudomonadati</taxon>
        <taxon>Bacteroidota</taxon>
        <taxon>Cytophagia</taxon>
        <taxon>Cytophagales</taxon>
        <taxon>Chryseotaleaceae</taxon>
        <taxon>Chryseosolibacter</taxon>
    </lineage>
</organism>
<name>A0ABS5VS44_9BACT</name>
<dbReference type="Gene3D" id="1.25.40.390">
    <property type="match status" value="1"/>
</dbReference>
<dbReference type="PROSITE" id="PS51257">
    <property type="entry name" value="PROKAR_LIPOPROTEIN"/>
    <property type="match status" value="1"/>
</dbReference>
<accession>A0ABS5VS44</accession>
<gene>
    <name evidence="2" type="ORF">KK060_13290</name>
</gene>
<dbReference type="RefSeq" id="WP_254154222.1">
    <property type="nucleotide sequence ID" value="NZ_JAHESD010000028.1"/>
</dbReference>
<proteinExistence type="predicted"/>
<dbReference type="SUPFAM" id="SSF48452">
    <property type="entry name" value="TPR-like"/>
    <property type="match status" value="1"/>
</dbReference>